<keyword evidence="21" id="KW-1185">Reference proteome</keyword>
<comment type="subcellular location">
    <subcellularLocation>
        <location evidence="1">Cell membrane</location>
        <topology evidence="1">Multi-pass membrane protein</topology>
    </subcellularLocation>
</comment>
<evidence type="ECO:0000256" key="17">
    <source>
        <dbReference type="PIRSR" id="PIRSR600829-3"/>
    </source>
</evidence>
<feature type="binding site" evidence="16">
    <location>
        <position position="3"/>
    </location>
    <ligand>
        <name>substrate</name>
    </ligand>
</feature>
<feature type="binding site" evidence="17">
    <location>
        <position position="10"/>
    </location>
    <ligand>
        <name>ATP</name>
        <dbReference type="ChEBI" id="CHEBI:30616"/>
    </ligand>
</feature>
<dbReference type="GO" id="GO:0005886">
    <property type="term" value="C:plasma membrane"/>
    <property type="evidence" value="ECO:0007669"/>
    <property type="project" value="UniProtKB-SubCell"/>
</dbReference>
<feature type="transmembrane region" description="Helical" evidence="19">
    <location>
        <begin position="23"/>
        <end position="43"/>
    </location>
</feature>
<keyword evidence="12 19" id="KW-0472">Membrane</keyword>
<dbReference type="EMBL" id="FWXT01000001">
    <property type="protein sequence ID" value="SMC62785.1"/>
    <property type="molecule type" value="Genomic_DNA"/>
</dbReference>
<proteinExistence type="inferred from homology"/>
<dbReference type="AlphaFoldDB" id="A0A1W2AQ19"/>
<keyword evidence="11" id="KW-0443">Lipid metabolism</keyword>
<evidence type="ECO:0000256" key="18">
    <source>
        <dbReference type="PIRSR" id="PIRSR600829-4"/>
    </source>
</evidence>
<feature type="binding site" evidence="16">
    <location>
        <position position="63"/>
    </location>
    <ligand>
        <name>substrate</name>
    </ligand>
</feature>
<dbReference type="GO" id="GO:0008654">
    <property type="term" value="P:phospholipid biosynthetic process"/>
    <property type="evidence" value="ECO:0007669"/>
    <property type="project" value="UniProtKB-KW"/>
</dbReference>
<keyword evidence="4" id="KW-0444">Lipid biosynthesis</keyword>
<evidence type="ECO:0000256" key="3">
    <source>
        <dbReference type="ARBA" id="ARBA00022475"/>
    </source>
</evidence>
<feature type="binding site" evidence="17">
    <location>
        <position position="70"/>
    </location>
    <ligand>
        <name>ATP</name>
        <dbReference type="ChEBI" id="CHEBI:30616"/>
    </ligand>
</feature>
<evidence type="ECO:0000256" key="14">
    <source>
        <dbReference type="ARBA" id="ARBA00023264"/>
    </source>
</evidence>
<keyword evidence="3" id="KW-1003">Cell membrane</keyword>
<evidence type="ECO:0000256" key="16">
    <source>
        <dbReference type="PIRSR" id="PIRSR600829-2"/>
    </source>
</evidence>
<dbReference type="InterPro" id="IPR000829">
    <property type="entry name" value="DAGK"/>
</dbReference>
<evidence type="ECO:0000256" key="5">
    <source>
        <dbReference type="ARBA" id="ARBA00022679"/>
    </source>
</evidence>
<evidence type="ECO:0000256" key="9">
    <source>
        <dbReference type="ARBA" id="ARBA00022840"/>
    </source>
</evidence>
<sequence length="119" mass="12745">MSRFIKSFGYAFSGLGHAIKTQLNFRVHLLALALVTASGYWIKLTITEWLWIIGAAGMVLVTELLNTAIEVLTDLVSPELHPKAKIIKDVSAAAVLVAALTAVAIGLIILIPKLLCHAA</sequence>
<keyword evidence="18" id="KW-0460">Magnesium</keyword>
<dbReference type="Pfam" id="PF01219">
    <property type="entry name" value="DAGK_prokar"/>
    <property type="match status" value="1"/>
</dbReference>
<dbReference type="InterPro" id="IPR036945">
    <property type="entry name" value="DAGK_sf"/>
</dbReference>
<keyword evidence="7 17" id="KW-0547">Nucleotide-binding</keyword>
<dbReference type="OrthoDB" id="1493837at2"/>
<keyword evidence="10 19" id="KW-1133">Transmembrane helix</keyword>
<feature type="transmembrane region" description="Helical" evidence="19">
    <location>
        <begin position="49"/>
        <end position="69"/>
    </location>
</feature>
<keyword evidence="6 19" id="KW-0812">Transmembrane</keyword>
<evidence type="ECO:0000256" key="4">
    <source>
        <dbReference type="ARBA" id="ARBA00022516"/>
    </source>
</evidence>
<evidence type="ECO:0000256" key="19">
    <source>
        <dbReference type="SAM" id="Phobius"/>
    </source>
</evidence>
<dbReference type="CDD" id="cd14265">
    <property type="entry name" value="UDPK_IM_like"/>
    <property type="match status" value="1"/>
</dbReference>
<evidence type="ECO:0000256" key="8">
    <source>
        <dbReference type="ARBA" id="ARBA00022777"/>
    </source>
</evidence>
<feature type="transmembrane region" description="Helical" evidence="19">
    <location>
        <begin position="90"/>
        <end position="111"/>
    </location>
</feature>
<dbReference type="InterPro" id="IPR033717">
    <property type="entry name" value="UDPK"/>
</dbReference>
<dbReference type="RefSeq" id="WP_084237793.1">
    <property type="nucleotide sequence ID" value="NZ_FWXT01000001.1"/>
</dbReference>
<evidence type="ECO:0000256" key="13">
    <source>
        <dbReference type="ARBA" id="ARBA00023209"/>
    </source>
</evidence>
<keyword evidence="14" id="KW-1208">Phospholipid metabolism</keyword>
<accession>A0A1W2AQ19</accession>
<dbReference type="PANTHER" id="PTHR34299">
    <property type="entry name" value="DIACYLGLYCEROL KINASE"/>
    <property type="match status" value="1"/>
</dbReference>
<keyword evidence="9 17" id="KW-0067">ATP-binding</keyword>
<evidence type="ECO:0000256" key="15">
    <source>
        <dbReference type="PIRSR" id="PIRSR600829-1"/>
    </source>
</evidence>
<feature type="binding site" evidence="17">
    <location>
        <begin position="88"/>
        <end position="89"/>
    </location>
    <ligand>
        <name>ATP</name>
        <dbReference type="ChEBI" id="CHEBI:30616"/>
    </ligand>
</feature>
<comment type="cofactor">
    <cofactor evidence="18">
        <name>Mg(2+)</name>
        <dbReference type="ChEBI" id="CHEBI:18420"/>
    </cofactor>
    <text evidence="18">Mn(2+), Zn(2+), Cd(2+) and Co(2+) support activity to lesser extents.</text>
</comment>
<evidence type="ECO:0000256" key="11">
    <source>
        <dbReference type="ARBA" id="ARBA00023098"/>
    </source>
</evidence>
<evidence type="ECO:0000256" key="1">
    <source>
        <dbReference type="ARBA" id="ARBA00004651"/>
    </source>
</evidence>
<feature type="active site" description="Proton acceptor" evidence="15">
    <location>
        <position position="63"/>
    </location>
</feature>
<dbReference type="Proteomes" id="UP000192756">
    <property type="component" value="Unassembled WGS sequence"/>
</dbReference>
<reference evidence="21" key="1">
    <citation type="submission" date="2017-04" db="EMBL/GenBank/DDBJ databases">
        <authorList>
            <person name="Varghese N."/>
            <person name="Submissions S."/>
        </authorList>
    </citation>
    <scope>NUCLEOTIDE SEQUENCE [LARGE SCALE GENOMIC DNA]</scope>
    <source>
        <strain evidence="21">DSM 12126</strain>
    </source>
</reference>
<evidence type="ECO:0000256" key="10">
    <source>
        <dbReference type="ARBA" id="ARBA00022989"/>
    </source>
</evidence>
<keyword evidence="13" id="KW-0594">Phospholipid biosynthesis</keyword>
<dbReference type="STRING" id="151894.SAMN04488524_1581"/>
<evidence type="ECO:0000313" key="21">
    <source>
        <dbReference type="Proteomes" id="UP000192756"/>
    </source>
</evidence>
<evidence type="ECO:0000256" key="6">
    <source>
        <dbReference type="ARBA" id="ARBA00022692"/>
    </source>
</evidence>
<feature type="binding site" evidence="17">
    <location>
        <position position="3"/>
    </location>
    <ligand>
        <name>ATP</name>
        <dbReference type="ChEBI" id="CHEBI:30616"/>
    </ligand>
</feature>
<feature type="binding site" evidence="18">
    <location>
        <position position="70"/>
    </location>
    <ligand>
        <name>a divalent metal cation</name>
        <dbReference type="ChEBI" id="CHEBI:60240"/>
    </ligand>
</feature>
<dbReference type="PANTHER" id="PTHR34299:SF1">
    <property type="entry name" value="DIACYLGLYCEROL KINASE"/>
    <property type="match status" value="1"/>
</dbReference>
<evidence type="ECO:0000256" key="2">
    <source>
        <dbReference type="ARBA" id="ARBA00005967"/>
    </source>
</evidence>
<dbReference type="GO" id="GO:0046872">
    <property type="term" value="F:metal ion binding"/>
    <property type="evidence" value="ECO:0007669"/>
    <property type="project" value="UniProtKB-KW"/>
</dbReference>
<gene>
    <name evidence="20" type="ORF">SAMN04488524_1581</name>
</gene>
<keyword evidence="8 20" id="KW-0418">Kinase</keyword>
<dbReference type="GO" id="GO:0016301">
    <property type="term" value="F:kinase activity"/>
    <property type="evidence" value="ECO:0007669"/>
    <property type="project" value="UniProtKB-KW"/>
</dbReference>
<comment type="similarity">
    <text evidence="2">Belongs to the bacterial diacylglycerol kinase family.</text>
</comment>
<feature type="binding site" evidence="17">
    <location>
        <begin position="79"/>
        <end position="81"/>
    </location>
    <ligand>
        <name>ATP</name>
        <dbReference type="ChEBI" id="CHEBI:30616"/>
    </ligand>
</feature>
<evidence type="ECO:0000313" key="20">
    <source>
        <dbReference type="EMBL" id="SMC62785.1"/>
    </source>
</evidence>
<dbReference type="GO" id="GO:0005524">
    <property type="term" value="F:ATP binding"/>
    <property type="evidence" value="ECO:0007669"/>
    <property type="project" value="UniProtKB-KW"/>
</dbReference>
<keyword evidence="5" id="KW-0808">Transferase</keyword>
<evidence type="ECO:0000256" key="12">
    <source>
        <dbReference type="ARBA" id="ARBA00023136"/>
    </source>
</evidence>
<name>A0A1W2AQ19_9SPHI</name>
<protein>
    <submittedName>
        <fullName evidence="20">Undecaprenol kinase</fullName>
    </submittedName>
</protein>
<dbReference type="Gene3D" id="1.10.287.3610">
    <property type="match status" value="1"/>
</dbReference>
<organism evidence="20 21">
    <name type="scientific">Pedobacter africanus</name>
    <dbReference type="NCBI Taxonomy" id="151894"/>
    <lineage>
        <taxon>Bacteria</taxon>
        <taxon>Pseudomonadati</taxon>
        <taxon>Bacteroidota</taxon>
        <taxon>Sphingobacteriia</taxon>
        <taxon>Sphingobacteriales</taxon>
        <taxon>Sphingobacteriaceae</taxon>
        <taxon>Pedobacter</taxon>
    </lineage>
</organism>
<evidence type="ECO:0000256" key="7">
    <source>
        <dbReference type="ARBA" id="ARBA00022741"/>
    </source>
</evidence>
<keyword evidence="18" id="KW-0479">Metal-binding</keyword>